<keyword evidence="1 5" id="KW-0349">Heme</keyword>
<dbReference type="GO" id="GO:0009055">
    <property type="term" value="F:electron transfer activity"/>
    <property type="evidence" value="ECO:0007669"/>
    <property type="project" value="InterPro"/>
</dbReference>
<dbReference type="InterPro" id="IPR009056">
    <property type="entry name" value="Cyt_c-like_dom"/>
</dbReference>
<evidence type="ECO:0000256" key="1">
    <source>
        <dbReference type="ARBA" id="ARBA00022617"/>
    </source>
</evidence>
<dbReference type="PANTHER" id="PTHR35889">
    <property type="entry name" value="CYCLOINULO-OLIGOSACCHARIDE FRUCTANOTRANSFERASE-RELATED"/>
    <property type="match status" value="1"/>
</dbReference>
<dbReference type="PANTHER" id="PTHR35889:SF3">
    <property type="entry name" value="F-BOX DOMAIN-CONTAINING PROTEIN"/>
    <property type="match status" value="1"/>
</dbReference>
<dbReference type="SMART" id="SM00635">
    <property type="entry name" value="BID_2"/>
    <property type="match status" value="2"/>
</dbReference>
<dbReference type="SUPFAM" id="SSF46626">
    <property type="entry name" value="Cytochrome c"/>
    <property type="match status" value="1"/>
</dbReference>
<evidence type="ECO:0000256" key="2">
    <source>
        <dbReference type="ARBA" id="ARBA00022723"/>
    </source>
</evidence>
<dbReference type="InterPro" id="IPR015943">
    <property type="entry name" value="WD40/YVTN_repeat-like_dom_sf"/>
</dbReference>
<keyword evidence="2 5" id="KW-0479">Metal-binding</keyword>
<name>A0A517ZEY4_9PLAN</name>
<accession>A0A517ZEY4</accession>
<dbReference type="PROSITE" id="PS51007">
    <property type="entry name" value="CYTC"/>
    <property type="match status" value="1"/>
</dbReference>
<dbReference type="SMART" id="SM00320">
    <property type="entry name" value="WD40"/>
    <property type="match status" value="6"/>
</dbReference>
<dbReference type="Pfam" id="PF07583">
    <property type="entry name" value="PSCyt2"/>
    <property type="match status" value="1"/>
</dbReference>
<gene>
    <name evidence="9" type="ORF">Mal4_54280</name>
</gene>
<feature type="domain" description="Cytochrome c" evidence="8">
    <location>
        <begin position="36"/>
        <end position="127"/>
    </location>
</feature>
<dbReference type="EMBL" id="CP036275">
    <property type="protein sequence ID" value="QDU41063.1"/>
    <property type="molecule type" value="Genomic_DNA"/>
</dbReference>
<feature type="coiled-coil region" evidence="6">
    <location>
        <begin position="1309"/>
        <end position="1383"/>
    </location>
</feature>
<dbReference type="SUPFAM" id="SSF50978">
    <property type="entry name" value="WD40 repeat-like"/>
    <property type="match status" value="1"/>
</dbReference>
<dbReference type="Pfam" id="PF00400">
    <property type="entry name" value="WD40"/>
    <property type="match status" value="1"/>
</dbReference>
<dbReference type="RefSeq" id="WP_197443871.1">
    <property type="nucleotide sequence ID" value="NZ_CP036275.1"/>
</dbReference>
<dbReference type="InterPro" id="IPR036322">
    <property type="entry name" value="WD40_repeat_dom_sf"/>
</dbReference>
<dbReference type="InterPro" id="IPR011444">
    <property type="entry name" value="DUF1549"/>
</dbReference>
<dbReference type="Gene3D" id="2.60.40.1080">
    <property type="match status" value="1"/>
</dbReference>
<evidence type="ECO:0000313" key="10">
    <source>
        <dbReference type="Proteomes" id="UP000320496"/>
    </source>
</evidence>
<evidence type="ECO:0000256" key="3">
    <source>
        <dbReference type="ARBA" id="ARBA00023004"/>
    </source>
</evidence>
<proteinExistence type="predicted"/>
<dbReference type="GO" id="GO:0046872">
    <property type="term" value="F:metal ion binding"/>
    <property type="evidence" value="ECO:0007669"/>
    <property type="project" value="UniProtKB-KW"/>
</dbReference>
<dbReference type="InterPro" id="IPR036909">
    <property type="entry name" value="Cyt_c-like_dom_sf"/>
</dbReference>
<evidence type="ECO:0000256" key="6">
    <source>
        <dbReference type="SAM" id="Coils"/>
    </source>
</evidence>
<keyword evidence="10" id="KW-1185">Reference proteome</keyword>
<keyword evidence="6" id="KW-0175">Coiled coil</keyword>
<feature type="chain" id="PRO_5021773908" evidence="7">
    <location>
        <begin position="24"/>
        <end position="1704"/>
    </location>
</feature>
<dbReference type="Pfam" id="PF07635">
    <property type="entry name" value="PSCyt1"/>
    <property type="match status" value="1"/>
</dbReference>
<evidence type="ECO:0000256" key="5">
    <source>
        <dbReference type="PROSITE-ProRule" id="PRU00433"/>
    </source>
</evidence>
<evidence type="ECO:0000313" key="9">
    <source>
        <dbReference type="EMBL" id="QDU41063.1"/>
    </source>
</evidence>
<dbReference type="InterPro" id="IPR022655">
    <property type="entry name" value="DUF1553"/>
</dbReference>
<dbReference type="InterPro" id="IPR024977">
    <property type="entry name" value="Apc4-like_WD40_dom"/>
</dbReference>
<dbReference type="PROSITE" id="PS50082">
    <property type="entry name" value="WD_REPEATS_2"/>
    <property type="match status" value="1"/>
</dbReference>
<reference evidence="9 10" key="1">
    <citation type="submission" date="2019-02" db="EMBL/GenBank/DDBJ databases">
        <title>Deep-cultivation of Planctomycetes and their phenomic and genomic characterization uncovers novel biology.</title>
        <authorList>
            <person name="Wiegand S."/>
            <person name="Jogler M."/>
            <person name="Boedeker C."/>
            <person name="Pinto D."/>
            <person name="Vollmers J."/>
            <person name="Rivas-Marin E."/>
            <person name="Kohn T."/>
            <person name="Peeters S.H."/>
            <person name="Heuer A."/>
            <person name="Rast P."/>
            <person name="Oberbeckmann S."/>
            <person name="Bunk B."/>
            <person name="Jeske O."/>
            <person name="Meyerdierks A."/>
            <person name="Storesund J.E."/>
            <person name="Kallscheuer N."/>
            <person name="Luecker S."/>
            <person name="Lage O.M."/>
            <person name="Pohl T."/>
            <person name="Merkel B.J."/>
            <person name="Hornburger P."/>
            <person name="Mueller R.-W."/>
            <person name="Bruemmer F."/>
            <person name="Labrenz M."/>
            <person name="Spormann A.M."/>
            <person name="Op den Camp H."/>
            <person name="Overmann J."/>
            <person name="Amann R."/>
            <person name="Jetten M.S.M."/>
            <person name="Mascher T."/>
            <person name="Medema M.H."/>
            <person name="Devos D.P."/>
            <person name="Kaster A.-K."/>
            <person name="Ovreas L."/>
            <person name="Rohde M."/>
            <person name="Galperin M.Y."/>
            <person name="Jogler C."/>
        </authorList>
    </citation>
    <scope>NUCLEOTIDE SEQUENCE [LARGE SCALE GENOMIC DNA]</scope>
    <source>
        <strain evidence="9 10">Mal4</strain>
    </source>
</reference>
<sequence length="1704" mass="187003" precursor="true">MVAHRHAICCALTFLMFSAAVPAADETATEQPRPISYYKQIRPIFQAHCQGCHQPAKSSGAYVMTTFEQLVGGGESEEAAIVPGKPDESYLVEEITPVDGEAAMPKGKPPLADAEIALIREWITQGAVDDTPANARQKYDAENPPVYSQLPVVTSIDYSTDGTLIAVAGFHEVLLHNADGSGLAARLVGMSERIEAVRFSRDGSRLAVAGGKPGRMGEIQIWDVAARELTLSIPLTYDTLYGISWSPDGSLVAVGCSDNAVRAFKSDSGEQVFFNGAHDDWALSTVFSADGSHIVSVGRDMSTKLYEVATQRFVDNVTSITPGALKGGLAAVTRHPQRDEILVGGSDGVPRIYRMQRITKRVIGDDANLIRRYPAMRGRIYAIDYAPDGKTIVAGSSLDGQGQVFTFAADFDPAMPDDIKAIVQKVVTQQSAEEKKKLEEYVTSGAKTLTETEIPGGVYAVSFSPDGNTIAVAGADGRLRLLDAKTGEIRQEIATVETSDAAEQAAEELAAEYASEHEGEDEVYVGKESLPEGAKLTGIEVTPSVIELHGENAYTQILATGILESGDRIDVTRIAELTVNGDAATVTRLGRVVAKDQGQAELVVTLSGQTVNVPVHATTAAAGATSFVRDVNPVLSRLGCNQGTCHGAKDGKNGFKLSLRGYDPIFDVRAFTDDLKSRRVNIASPDNSLMLLKATGAVPHVGGQLTQPGHPYYEVIRHWIGEGGHLDLDVPRVASITVEPENPVVQMLGARQQVRVVATYTDGSVRDVTGEAFVTSGDTEIAEVNRHGVLTALRRGEAPILARFEGQYAATTLTAMGDRSGFEWEEPETWTEIDRLVAEKWERMKIRPSELCTDAEFIRRVYLDLTGLPPTAEQVRDFLDDKRPTREKREALIDALIGSDDYVEYWTNKWADLLQVNRKFLGPEGARLYRDWIRQHVASNTPYDEFCYQVLAAEGSNKENPAASYYKILREPDAIMENTTHLFLGVRFNCNKCHDHPFERWTQDQYYETTAFFSQVGLKRDPNNKDGNIGGTAVEGAKPLWEVVYDKDAGEITHDRTGEVTAPLFPYDREIDIEGETSRREKLARWITSPENDYFARSYVNRVWGYLMGVGLIEPLDDIRAGNPPTNPELLDMLTEQFIASGFDVRELMRSICRSRVYHLSVATNEWNAEDTTNYSHALPKRLPAEVLYDAIYTVTGAPMQIPGVPAGTRAAALPDVGVKLQDGFLANLGRPVRESACECERSSDLQLGPVMALMNGPTVGNAISDSQNEIAKLVAEQADDAQVVNQLFLRILNRPARPEEIEATLDVLAELGDEHSAVVAEYEAYQREIAPVIATKEQKREQRIATAEQALKAYEEEIRPREEQAEKERQEQIAAAQKALDDYLAALPAKLAEWEKTAIESQTAWVALEPSTLNSTTGAKFETQDDLSIFVTGPNNKKGAYRVAAATDLSGITGLKLELFADDRLPSRGPGRAQNGNFVLTELTVQAWPKGKPDAKATLGLQNAQADFSQGNYDVSAAIDGKKPANNGWATSPRVGENRVATFEFKEPVGGEEGTILHFTLDQNYSDRKHTIGRFRLSVTTSPAPLQFGLPKNILQIVQTPAEERSEEQQKELLDYYRQMDAEVQKLEKALAEAKKPRPEDPKLVALRATLEDVRKPLPEDPKLARLRRAVELSQQQLDNGRLTVAQDLAWALINSPAFLFNR</sequence>
<keyword evidence="4" id="KW-0853">WD repeat</keyword>
<dbReference type="InterPro" id="IPR001680">
    <property type="entry name" value="WD40_rpt"/>
</dbReference>
<evidence type="ECO:0000256" key="4">
    <source>
        <dbReference type="PROSITE-ProRule" id="PRU00221"/>
    </source>
</evidence>
<dbReference type="Pfam" id="PF07587">
    <property type="entry name" value="PSD1"/>
    <property type="match status" value="1"/>
</dbReference>
<dbReference type="InterPro" id="IPR003343">
    <property type="entry name" value="Big_2"/>
</dbReference>
<dbReference type="KEGG" id="mri:Mal4_54280"/>
<dbReference type="Gene3D" id="2.130.10.10">
    <property type="entry name" value="YVTN repeat-like/Quinoprotein amine dehydrogenase"/>
    <property type="match status" value="2"/>
</dbReference>
<evidence type="ECO:0000259" key="8">
    <source>
        <dbReference type="PROSITE" id="PS51007"/>
    </source>
</evidence>
<feature type="signal peptide" evidence="7">
    <location>
        <begin position="1"/>
        <end position="23"/>
    </location>
</feature>
<keyword evidence="3 5" id="KW-0408">Iron</keyword>
<dbReference type="InterPro" id="IPR011429">
    <property type="entry name" value="Cyt_c_Planctomycete-type"/>
</dbReference>
<dbReference type="Proteomes" id="UP000320496">
    <property type="component" value="Chromosome"/>
</dbReference>
<dbReference type="GO" id="GO:0020037">
    <property type="term" value="F:heme binding"/>
    <property type="evidence" value="ECO:0007669"/>
    <property type="project" value="InterPro"/>
</dbReference>
<protein>
    <submittedName>
        <fullName evidence="9">WD domain, G-beta repeat</fullName>
    </submittedName>
</protein>
<evidence type="ECO:0000256" key="7">
    <source>
        <dbReference type="SAM" id="SignalP"/>
    </source>
</evidence>
<keyword evidence="7" id="KW-0732">Signal</keyword>
<organism evidence="9 10">
    <name type="scientific">Maioricimonas rarisocia</name>
    <dbReference type="NCBI Taxonomy" id="2528026"/>
    <lineage>
        <taxon>Bacteria</taxon>
        <taxon>Pseudomonadati</taxon>
        <taxon>Planctomycetota</taxon>
        <taxon>Planctomycetia</taxon>
        <taxon>Planctomycetales</taxon>
        <taxon>Planctomycetaceae</taxon>
        <taxon>Maioricimonas</taxon>
    </lineage>
</organism>
<feature type="repeat" description="WD" evidence="4">
    <location>
        <begin position="458"/>
        <end position="492"/>
    </location>
</feature>
<dbReference type="Pfam" id="PF12894">
    <property type="entry name" value="ANAPC4_WD40"/>
    <property type="match status" value="1"/>
</dbReference>